<dbReference type="Gene3D" id="3.40.50.2300">
    <property type="match status" value="1"/>
</dbReference>
<dbReference type="InterPro" id="IPR007831">
    <property type="entry name" value="T2SS_GspE_N"/>
</dbReference>
<dbReference type="Proteomes" id="UP000756860">
    <property type="component" value="Unassembled WGS sequence"/>
</dbReference>
<dbReference type="InterPro" id="IPR050595">
    <property type="entry name" value="Bact_response_regulator"/>
</dbReference>
<dbReference type="InterPro" id="IPR001789">
    <property type="entry name" value="Sig_transdc_resp-reg_receiver"/>
</dbReference>
<proteinExistence type="predicted"/>
<dbReference type="SUPFAM" id="SSF52172">
    <property type="entry name" value="CheY-like"/>
    <property type="match status" value="1"/>
</dbReference>
<keyword evidence="5" id="KW-1185">Reference proteome</keyword>
<evidence type="ECO:0000259" key="3">
    <source>
        <dbReference type="PROSITE" id="PS50110"/>
    </source>
</evidence>
<reference evidence="4 5" key="1">
    <citation type="submission" date="2021-05" db="EMBL/GenBank/DDBJ databases">
        <title>The draft genome of Geobacter luticola JCM 17780.</title>
        <authorList>
            <person name="Xu Z."/>
            <person name="Masuda Y."/>
            <person name="Itoh H."/>
            <person name="Senoo K."/>
        </authorList>
    </citation>
    <scope>NUCLEOTIDE SEQUENCE [LARGE SCALE GENOMIC DNA]</scope>
    <source>
        <strain evidence="4 5">JCM 17780</strain>
    </source>
</reference>
<evidence type="ECO:0000256" key="2">
    <source>
        <dbReference type="PROSITE-ProRule" id="PRU00169"/>
    </source>
</evidence>
<evidence type="ECO:0000313" key="5">
    <source>
        <dbReference type="Proteomes" id="UP000756860"/>
    </source>
</evidence>
<name>A0ABS5SBJ6_9BACT</name>
<accession>A0ABS5SBJ6</accession>
<comment type="caution">
    <text evidence="4">The sequence shown here is derived from an EMBL/GenBank/DDBJ whole genome shotgun (WGS) entry which is preliminary data.</text>
</comment>
<dbReference type="Pfam" id="PF05157">
    <property type="entry name" value="MshEN"/>
    <property type="match status" value="1"/>
</dbReference>
<sequence length="277" mass="30553">MTVKKQLGDLLVEAGIITVKTLERALDRQKGSGKRLGLVLEEMGVITDEELVDALAQQFGFKTVKGFSGASFSQDLLDLVPEDLAVQKQLFPIKEKDGMLAIAVTDPFDNDTFDFLAKKSGKKIFPVLATRQEVGEALKKHYLRGKETGESKTRILVIDDSQPIATIIQVALQKEGYEVEVAHDGLDGLKMALTNRPDLIICDSVMPRMDGYGLMRAIKGNPAVEDIPMILLTSKASGEDEQKALETGFIDFIPKPVQPIRVVSRVKRALDLLKKFK</sequence>
<dbReference type="Gene3D" id="1.10.40.70">
    <property type="match status" value="1"/>
</dbReference>
<feature type="modified residue" description="4-aspartylphosphate" evidence="2">
    <location>
        <position position="203"/>
    </location>
</feature>
<gene>
    <name evidence="4" type="ORF">KI810_06760</name>
</gene>
<dbReference type="PANTHER" id="PTHR44591:SF25">
    <property type="entry name" value="CHEMOTAXIS TWO-COMPONENT RESPONSE REGULATOR"/>
    <property type="match status" value="1"/>
</dbReference>
<feature type="domain" description="Response regulatory" evidence="3">
    <location>
        <begin position="154"/>
        <end position="270"/>
    </location>
</feature>
<dbReference type="PROSITE" id="PS50110">
    <property type="entry name" value="RESPONSE_REGULATORY"/>
    <property type="match status" value="1"/>
</dbReference>
<dbReference type="InterPro" id="IPR011006">
    <property type="entry name" value="CheY-like_superfamily"/>
</dbReference>
<dbReference type="RefSeq" id="WP_214174755.1">
    <property type="nucleotide sequence ID" value="NZ_JAHCVK010000002.1"/>
</dbReference>
<dbReference type="EMBL" id="JAHCVK010000002">
    <property type="protein sequence ID" value="MBT0652749.1"/>
    <property type="molecule type" value="Genomic_DNA"/>
</dbReference>
<dbReference type="Pfam" id="PF00072">
    <property type="entry name" value="Response_reg"/>
    <property type="match status" value="1"/>
</dbReference>
<dbReference type="Gene3D" id="3.30.300.160">
    <property type="entry name" value="Type II secretion system, protein E, N-terminal domain"/>
    <property type="match status" value="1"/>
</dbReference>
<organism evidence="4 5">
    <name type="scientific">Geomobilimonas luticola</name>
    <dbReference type="NCBI Taxonomy" id="1114878"/>
    <lineage>
        <taxon>Bacteria</taxon>
        <taxon>Pseudomonadati</taxon>
        <taxon>Thermodesulfobacteriota</taxon>
        <taxon>Desulfuromonadia</taxon>
        <taxon>Geobacterales</taxon>
        <taxon>Geobacteraceae</taxon>
        <taxon>Geomobilimonas</taxon>
    </lineage>
</organism>
<dbReference type="SUPFAM" id="SSF160246">
    <property type="entry name" value="EspE N-terminal domain-like"/>
    <property type="match status" value="1"/>
</dbReference>
<dbReference type="InterPro" id="IPR037257">
    <property type="entry name" value="T2SS_E_N_sf"/>
</dbReference>
<protein>
    <submittedName>
        <fullName evidence="4">Response regulator</fullName>
    </submittedName>
</protein>
<dbReference type="PANTHER" id="PTHR44591">
    <property type="entry name" value="STRESS RESPONSE REGULATOR PROTEIN 1"/>
    <property type="match status" value="1"/>
</dbReference>
<evidence type="ECO:0000313" key="4">
    <source>
        <dbReference type="EMBL" id="MBT0652749.1"/>
    </source>
</evidence>
<dbReference type="SMART" id="SM00448">
    <property type="entry name" value="REC"/>
    <property type="match status" value="1"/>
</dbReference>
<keyword evidence="1 2" id="KW-0597">Phosphoprotein</keyword>
<evidence type="ECO:0000256" key="1">
    <source>
        <dbReference type="ARBA" id="ARBA00022553"/>
    </source>
</evidence>